<dbReference type="OrthoDB" id="4577644at2"/>
<dbReference type="PANTHER" id="PTHR43157">
    <property type="entry name" value="PHOSPHATIDYLINOSITOL-GLYCAN BIOSYNTHESIS CLASS F PROTEIN-RELATED"/>
    <property type="match status" value="1"/>
</dbReference>
<dbReference type="Pfam" id="PF00106">
    <property type="entry name" value="adh_short"/>
    <property type="match status" value="1"/>
</dbReference>
<dbReference type="Gene3D" id="3.40.50.720">
    <property type="entry name" value="NAD(P)-binding Rossmann-like Domain"/>
    <property type="match status" value="1"/>
</dbReference>
<dbReference type="PANTHER" id="PTHR43157:SF31">
    <property type="entry name" value="PHOSPHATIDYLINOSITOL-GLYCAN BIOSYNTHESIS CLASS F PROTEIN"/>
    <property type="match status" value="1"/>
</dbReference>
<dbReference type="RefSeq" id="WP_132116453.1">
    <property type="nucleotide sequence ID" value="NZ_SLWS01000003.1"/>
</dbReference>
<evidence type="ECO:0000313" key="2">
    <source>
        <dbReference type="EMBL" id="TCO61033.1"/>
    </source>
</evidence>
<dbReference type="GO" id="GO:0016491">
    <property type="term" value="F:oxidoreductase activity"/>
    <property type="evidence" value="ECO:0007669"/>
    <property type="project" value="UniProtKB-KW"/>
</dbReference>
<dbReference type="InterPro" id="IPR002347">
    <property type="entry name" value="SDR_fam"/>
</dbReference>
<dbReference type="CDD" id="cd05327">
    <property type="entry name" value="retinol-DH_like_SDR_c_like"/>
    <property type="match status" value="1"/>
</dbReference>
<dbReference type="PRINTS" id="PR00081">
    <property type="entry name" value="GDHRDH"/>
</dbReference>
<dbReference type="NCBIfam" id="NF004846">
    <property type="entry name" value="PRK06197.1"/>
    <property type="match status" value="1"/>
</dbReference>
<dbReference type="NCBIfam" id="NF004513">
    <property type="entry name" value="PRK05854.1"/>
    <property type="match status" value="1"/>
</dbReference>
<reference evidence="2 3" key="1">
    <citation type="submission" date="2019-03" db="EMBL/GenBank/DDBJ databases">
        <title>Genomic Encyclopedia of Type Strains, Phase IV (KMG-IV): sequencing the most valuable type-strain genomes for metagenomic binning, comparative biology and taxonomic classification.</title>
        <authorList>
            <person name="Goeker M."/>
        </authorList>
    </citation>
    <scope>NUCLEOTIDE SEQUENCE [LARGE SCALE GENOMIC DNA]</scope>
    <source>
        <strain evidence="2 3">DSM 45934</strain>
    </source>
</reference>
<evidence type="ECO:0000313" key="3">
    <source>
        <dbReference type="Proteomes" id="UP000295680"/>
    </source>
</evidence>
<organism evidence="2 3">
    <name type="scientific">Actinocrispum wychmicini</name>
    <dbReference type="NCBI Taxonomy" id="1213861"/>
    <lineage>
        <taxon>Bacteria</taxon>
        <taxon>Bacillati</taxon>
        <taxon>Actinomycetota</taxon>
        <taxon>Actinomycetes</taxon>
        <taxon>Pseudonocardiales</taxon>
        <taxon>Pseudonocardiaceae</taxon>
        <taxon>Actinocrispum</taxon>
    </lineage>
</organism>
<proteinExistence type="predicted"/>
<dbReference type="InterPro" id="IPR036291">
    <property type="entry name" value="NAD(P)-bd_dom_sf"/>
</dbReference>
<comment type="caution">
    <text evidence="2">The sequence shown here is derived from an EMBL/GenBank/DDBJ whole genome shotgun (WGS) entry which is preliminary data.</text>
</comment>
<dbReference type="SUPFAM" id="SSF51735">
    <property type="entry name" value="NAD(P)-binding Rossmann-fold domains"/>
    <property type="match status" value="1"/>
</dbReference>
<accession>A0A4R2JLT3</accession>
<dbReference type="Proteomes" id="UP000295680">
    <property type="component" value="Unassembled WGS sequence"/>
</dbReference>
<keyword evidence="3" id="KW-1185">Reference proteome</keyword>
<evidence type="ECO:0000256" key="1">
    <source>
        <dbReference type="ARBA" id="ARBA00023002"/>
    </source>
</evidence>
<protein>
    <submittedName>
        <fullName evidence="2">NAD(P)-dependent dehydrogenase (Short-subunit alcohol dehydrogenase family)</fullName>
    </submittedName>
</protein>
<dbReference type="AlphaFoldDB" id="A0A4R2JLT3"/>
<gene>
    <name evidence="2" type="ORF">EV192_103616</name>
</gene>
<dbReference type="EMBL" id="SLWS01000003">
    <property type="protein sequence ID" value="TCO61033.1"/>
    <property type="molecule type" value="Genomic_DNA"/>
</dbReference>
<sequence>MSTKWTAADIPDQTGRVAVVTGANSGLGLVTARELARAGAEVVLACRDPKRGADAAAAVRAVAPAGKITPQRLDLASLVSVREFAELIGKEYDGLDLLVNNAGVMALPRRETVDGFEAQFGTNHLGHFALTGRLFEMLAARPNSRVVTVSSGLHRMGRIDFDDLQGAHGYRKWGAYGQSKLANLLFAFELDRRSDSVRSYAAHPGYAATNLQSTSAKASGRTLDRLVMTVGNALFAQPQDMGALPSLYAATYPDLPGASFVGPKGLFEQRGHPGVVHAAKPAYDQDVARRLWEVSEELTDVRFPVPSSTS</sequence>
<name>A0A4R2JLT3_9PSEU</name>
<keyword evidence="1" id="KW-0560">Oxidoreductase</keyword>